<dbReference type="AlphaFoldDB" id="B9GL10"/>
<evidence type="ECO:0000313" key="1">
    <source>
        <dbReference type="EMBL" id="PNT55142.1"/>
    </source>
</evidence>
<dbReference type="Proteomes" id="UP000006729">
    <property type="component" value="Chromosome 1"/>
</dbReference>
<organism evidence="1 2">
    <name type="scientific">Populus trichocarpa</name>
    <name type="common">Western balsam poplar</name>
    <name type="synonym">Populus balsamifera subsp. trichocarpa</name>
    <dbReference type="NCBI Taxonomy" id="3694"/>
    <lineage>
        <taxon>Eukaryota</taxon>
        <taxon>Viridiplantae</taxon>
        <taxon>Streptophyta</taxon>
        <taxon>Embryophyta</taxon>
        <taxon>Tracheophyta</taxon>
        <taxon>Spermatophyta</taxon>
        <taxon>Magnoliopsida</taxon>
        <taxon>eudicotyledons</taxon>
        <taxon>Gunneridae</taxon>
        <taxon>Pentapetalae</taxon>
        <taxon>rosids</taxon>
        <taxon>fabids</taxon>
        <taxon>Malpighiales</taxon>
        <taxon>Salicaceae</taxon>
        <taxon>Saliceae</taxon>
        <taxon>Populus</taxon>
    </lineage>
</organism>
<dbReference type="InParanoid" id="B9GL10"/>
<keyword evidence="2" id="KW-1185">Reference proteome</keyword>
<protein>
    <submittedName>
        <fullName evidence="1">Uncharacterized protein</fullName>
    </submittedName>
</protein>
<reference evidence="1 2" key="1">
    <citation type="journal article" date="2006" name="Science">
        <title>The genome of black cottonwood, Populus trichocarpa (Torr. &amp; Gray).</title>
        <authorList>
            <person name="Tuskan G.A."/>
            <person name="Difazio S."/>
            <person name="Jansson S."/>
            <person name="Bohlmann J."/>
            <person name="Grigoriev I."/>
            <person name="Hellsten U."/>
            <person name="Putnam N."/>
            <person name="Ralph S."/>
            <person name="Rombauts S."/>
            <person name="Salamov A."/>
            <person name="Schein J."/>
            <person name="Sterck L."/>
            <person name="Aerts A."/>
            <person name="Bhalerao R.R."/>
            <person name="Bhalerao R.P."/>
            <person name="Blaudez D."/>
            <person name="Boerjan W."/>
            <person name="Brun A."/>
            <person name="Brunner A."/>
            <person name="Busov V."/>
            <person name="Campbell M."/>
            <person name="Carlson J."/>
            <person name="Chalot M."/>
            <person name="Chapman J."/>
            <person name="Chen G.L."/>
            <person name="Cooper D."/>
            <person name="Coutinho P.M."/>
            <person name="Couturier J."/>
            <person name="Covert S."/>
            <person name="Cronk Q."/>
            <person name="Cunningham R."/>
            <person name="Davis J."/>
            <person name="Degroeve S."/>
            <person name="Dejardin A."/>
            <person name="Depamphilis C."/>
            <person name="Detter J."/>
            <person name="Dirks B."/>
            <person name="Dubchak I."/>
            <person name="Duplessis S."/>
            <person name="Ehlting J."/>
            <person name="Ellis B."/>
            <person name="Gendler K."/>
            <person name="Goodstein D."/>
            <person name="Gribskov M."/>
            <person name="Grimwood J."/>
            <person name="Groover A."/>
            <person name="Gunter L."/>
            <person name="Hamberger B."/>
            <person name="Heinze B."/>
            <person name="Helariutta Y."/>
            <person name="Henrissat B."/>
            <person name="Holligan D."/>
            <person name="Holt R."/>
            <person name="Huang W."/>
            <person name="Islam-Faridi N."/>
            <person name="Jones S."/>
            <person name="Jones-Rhoades M."/>
            <person name="Jorgensen R."/>
            <person name="Joshi C."/>
            <person name="Kangasjarvi J."/>
            <person name="Karlsson J."/>
            <person name="Kelleher C."/>
            <person name="Kirkpatrick R."/>
            <person name="Kirst M."/>
            <person name="Kohler A."/>
            <person name="Kalluri U."/>
            <person name="Larimer F."/>
            <person name="Leebens-Mack J."/>
            <person name="Leple J.C."/>
            <person name="Locascio P."/>
            <person name="Lou Y."/>
            <person name="Lucas S."/>
            <person name="Martin F."/>
            <person name="Montanini B."/>
            <person name="Napoli C."/>
            <person name="Nelson D.R."/>
            <person name="Nelson C."/>
            <person name="Nieminen K."/>
            <person name="Nilsson O."/>
            <person name="Pereda V."/>
            <person name="Peter G."/>
            <person name="Philippe R."/>
            <person name="Pilate G."/>
            <person name="Poliakov A."/>
            <person name="Razumovskaya J."/>
            <person name="Richardson P."/>
            <person name="Rinaldi C."/>
            <person name="Ritland K."/>
            <person name="Rouze P."/>
            <person name="Ryaboy D."/>
            <person name="Schmutz J."/>
            <person name="Schrader J."/>
            <person name="Segerman B."/>
            <person name="Shin H."/>
            <person name="Siddiqui A."/>
            <person name="Sterky F."/>
            <person name="Terry A."/>
            <person name="Tsai C.J."/>
            <person name="Uberbacher E."/>
            <person name="Unneberg P."/>
            <person name="Vahala J."/>
            <person name="Wall K."/>
            <person name="Wessler S."/>
            <person name="Yang G."/>
            <person name="Yin T."/>
            <person name="Douglas C."/>
            <person name="Marra M."/>
            <person name="Sandberg G."/>
            <person name="Van de Peer Y."/>
            <person name="Rokhsar D."/>
        </authorList>
    </citation>
    <scope>NUCLEOTIDE SEQUENCE [LARGE SCALE GENOMIC DNA]</scope>
    <source>
        <strain evidence="2">cv. Nisqually</strain>
    </source>
</reference>
<dbReference type="EMBL" id="CM009290">
    <property type="protein sequence ID" value="PNT55142.1"/>
    <property type="molecule type" value="Genomic_DNA"/>
</dbReference>
<sequence length="108" mass="12490">MEVSMYMSNPVRDAGKAQMAKLNKKSGAAQQTLFKRAVEMKKAKEENTQRIPLRQEAGERLVPYYLGEMWFPDRIYGYVRDRQDEPDKVALVLLLQTEKARQKGGRGR</sequence>
<gene>
    <name evidence="1" type="ORF">POPTR_001G176400</name>
</gene>
<evidence type="ECO:0000313" key="2">
    <source>
        <dbReference type="Proteomes" id="UP000006729"/>
    </source>
</evidence>
<dbReference type="HOGENOM" id="CLU_2201534_0_0_1"/>
<name>B9GL10_POPTR</name>
<accession>B9GL10</accession>
<proteinExistence type="predicted"/>